<keyword evidence="1" id="KW-0732">Signal</keyword>
<dbReference type="EMBL" id="LR134356">
    <property type="protein sequence ID" value="VEG58443.1"/>
    <property type="molecule type" value="Genomic_DNA"/>
</dbReference>
<organism evidence="2 3">
    <name type="scientific">Mycolicibacterium aurum</name>
    <name type="common">Mycobacterium aurum</name>
    <dbReference type="NCBI Taxonomy" id="1791"/>
    <lineage>
        <taxon>Bacteria</taxon>
        <taxon>Bacillati</taxon>
        <taxon>Actinomycetota</taxon>
        <taxon>Actinomycetes</taxon>
        <taxon>Mycobacteriales</taxon>
        <taxon>Mycobacteriaceae</taxon>
        <taxon>Mycolicibacterium</taxon>
    </lineage>
</organism>
<proteinExistence type="predicted"/>
<evidence type="ECO:0000313" key="2">
    <source>
        <dbReference type="EMBL" id="VEG58443.1"/>
    </source>
</evidence>
<keyword evidence="3" id="KW-1185">Reference proteome</keyword>
<dbReference type="Proteomes" id="UP000279306">
    <property type="component" value="Chromosome"/>
</dbReference>
<gene>
    <name evidence="2" type="ORF">NCTC10437_05475</name>
</gene>
<dbReference type="AlphaFoldDB" id="A0A3S4S7Z3"/>
<dbReference type="RefSeq" id="WP_048630745.1">
    <property type="nucleotide sequence ID" value="NZ_CVQQ01000001.1"/>
</dbReference>
<reference evidence="2 3" key="1">
    <citation type="submission" date="2018-12" db="EMBL/GenBank/DDBJ databases">
        <authorList>
            <consortium name="Pathogen Informatics"/>
        </authorList>
    </citation>
    <scope>NUCLEOTIDE SEQUENCE [LARGE SCALE GENOMIC DNA]</scope>
    <source>
        <strain evidence="2 3">NCTC10437</strain>
    </source>
</reference>
<accession>A0A3S4S7Z3</accession>
<dbReference type="OrthoDB" id="3383849at2"/>
<feature type="chain" id="PRO_5018554849" evidence="1">
    <location>
        <begin position="24"/>
        <end position="137"/>
    </location>
</feature>
<protein>
    <submittedName>
        <fullName evidence="2">Uncharacterized protein</fullName>
    </submittedName>
</protein>
<sequence>MRLPAVAMVICAVFLGTAVPGSAQPPAPVPVPESPPGTPAAMFVDDPAIVNVYPTRPQSWSRVADDRLVRLHFTVGTPDCYGVTAAVQEYPDVVVVDLRTGTLPQAVDRACIAIALFAGLDVPLQEPLGSRRVLSLT</sequence>
<dbReference type="STRING" id="1791.GCA_001049355_00920"/>
<feature type="signal peptide" evidence="1">
    <location>
        <begin position="1"/>
        <end position="23"/>
    </location>
</feature>
<dbReference type="KEGG" id="mauu:NCTC10437_05475"/>
<evidence type="ECO:0000256" key="1">
    <source>
        <dbReference type="SAM" id="SignalP"/>
    </source>
</evidence>
<name>A0A3S4S7Z3_MYCAU</name>
<evidence type="ECO:0000313" key="3">
    <source>
        <dbReference type="Proteomes" id="UP000279306"/>
    </source>
</evidence>